<accession>A0A5S9R1T3</accession>
<dbReference type="Proteomes" id="UP000430146">
    <property type="component" value="Unassembled WGS sequence"/>
</dbReference>
<dbReference type="AlphaFoldDB" id="A0A5S9R1T3"/>
<gene>
    <name evidence="1" type="ORF">AELLOGFF_04995</name>
</gene>
<sequence>MKWILFGKPVVGKMPVMTTNWLSIWAARLGKLKHRLVFAAMRPSGYVESWDRWDVTSDRRRELNDLDAMRARFPDHA</sequence>
<evidence type="ECO:0000313" key="2">
    <source>
        <dbReference type="Proteomes" id="UP000430146"/>
    </source>
</evidence>
<dbReference type="EMBL" id="CACSIP010000027">
    <property type="protein sequence ID" value="CAA0126851.1"/>
    <property type="molecule type" value="Genomic_DNA"/>
</dbReference>
<organism evidence="1 2">
    <name type="scientific">Mycolicibacterium vanbaalenii</name>
    <name type="common">Mycobacterium vanbaalenii</name>
    <dbReference type="NCBI Taxonomy" id="110539"/>
    <lineage>
        <taxon>Bacteria</taxon>
        <taxon>Bacillati</taxon>
        <taxon>Actinomycetota</taxon>
        <taxon>Actinomycetes</taxon>
        <taxon>Mycobacteriales</taxon>
        <taxon>Mycobacteriaceae</taxon>
        <taxon>Mycolicibacterium</taxon>
    </lineage>
</organism>
<reference evidence="1 2" key="1">
    <citation type="submission" date="2019-11" db="EMBL/GenBank/DDBJ databases">
        <authorList>
            <person name="Holert J."/>
        </authorList>
    </citation>
    <scope>NUCLEOTIDE SEQUENCE [LARGE SCALE GENOMIC DNA]</scope>
    <source>
        <strain evidence="1">BC8_1</strain>
    </source>
</reference>
<keyword evidence="2" id="KW-1185">Reference proteome</keyword>
<protein>
    <submittedName>
        <fullName evidence="1">Uncharacterized protein</fullName>
    </submittedName>
</protein>
<name>A0A5S9R1T3_MYCVN</name>
<proteinExistence type="predicted"/>
<evidence type="ECO:0000313" key="1">
    <source>
        <dbReference type="EMBL" id="CAA0126851.1"/>
    </source>
</evidence>